<evidence type="ECO:0000256" key="1">
    <source>
        <dbReference type="SAM" id="Phobius"/>
    </source>
</evidence>
<dbReference type="InterPro" id="IPR012877">
    <property type="entry name" value="Dhs-27"/>
</dbReference>
<accession>A0A016UDX7</accession>
<name>A0A016UDX7_9BILA</name>
<gene>
    <name evidence="2" type="primary">Acey_s0045.g1111</name>
    <name evidence="2" type="ORF">Y032_0045g1111</name>
</gene>
<keyword evidence="3" id="KW-1185">Reference proteome</keyword>
<organism evidence="2 3">
    <name type="scientific">Ancylostoma ceylanicum</name>
    <dbReference type="NCBI Taxonomy" id="53326"/>
    <lineage>
        <taxon>Eukaryota</taxon>
        <taxon>Metazoa</taxon>
        <taxon>Ecdysozoa</taxon>
        <taxon>Nematoda</taxon>
        <taxon>Chromadorea</taxon>
        <taxon>Rhabditida</taxon>
        <taxon>Rhabditina</taxon>
        <taxon>Rhabditomorpha</taxon>
        <taxon>Strongyloidea</taxon>
        <taxon>Ancylostomatidae</taxon>
        <taxon>Ancylostomatinae</taxon>
        <taxon>Ancylostoma</taxon>
    </lineage>
</organism>
<dbReference type="AlphaFoldDB" id="A0A016UDX7"/>
<keyword evidence="1" id="KW-0812">Transmembrane</keyword>
<protein>
    <submittedName>
        <fullName evidence="2">Uncharacterized protein</fullName>
    </submittedName>
</protein>
<keyword evidence="1" id="KW-1133">Transmembrane helix</keyword>
<evidence type="ECO:0000313" key="2">
    <source>
        <dbReference type="EMBL" id="EYC12823.1"/>
    </source>
</evidence>
<comment type="caution">
    <text evidence="2">The sequence shown here is derived from an EMBL/GenBank/DDBJ whole genome shotgun (WGS) entry which is preliminary data.</text>
</comment>
<evidence type="ECO:0000313" key="3">
    <source>
        <dbReference type="Proteomes" id="UP000024635"/>
    </source>
</evidence>
<reference evidence="3" key="1">
    <citation type="journal article" date="2015" name="Nat. Genet.">
        <title>The genome and transcriptome of the zoonotic hookworm Ancylostoma ceylanicum identify infection-specific gene families.</title>
        <authorList>
            <person name="Schwarz E.M."/>
            <person name="Hu Y."/>
            <person name="Antoshechkin I."/>
            <person name="Miller M.M."/>
            <person name="Sternberg P.W."/>
            <person name="Aroian R.V."/>
        </authorList>
    </citation>
    <scope>NUCLEOTIDE SEQUENCE</scope>
    <source>
        <strain evidence="3">HY135</strain>
    </source>
</reference>
<dbReference type="Proteomes" id="UP000024635">
    <property type="component" value="Unassembled WGS sequence"/>
</dbReference>
<dbReference type="EMBL" id="JARK01001381">
    <property type="protein sequence ID" value="EYC12823.1"/>
    <property type="molecule type" value="Genomic_DNA"/>
</dbReference>
<feature type="transmembrane region" description="Helical" evidence="1">
    <location>
        <begin position="42"/>
        <end position="63"/>
    </location>
</feature>
<dbReference type="Pfam" id="PF07914">
    <property type="entry name" value="DUF1679"/>
    <property type="match status" value="1"/>
</dbReference>
<keyword evidence="1" id="KW-0472">Membrane</keyword>
<proteinExistence type="predicted"/>
<sequence>MAVTLLTPGSGLFDTHISWEDIERRIREERKLNVVFGPKKSIQLIGDGIVSVPFIYLLIYLLIHLQWSPLFELGEHIWTSKKSRACCP</sequence>